<protein>
    <submittedName>
        <fullName evidence="1">S-adenosyl-L-methionine-dependent methyltransferase</fullName>
    </submittedName>
</protein>
<sequence>MALPQENKDYGTKAYWDARYTQESSDASFDWFKSYSDLKPHICDLIPDKNARVLMLGCGNSKFSEEMYDDGYKNIVNIDYSSVVIRHMQERHATSRPEMQWREMDVRNLSEFEDSFFDIAIDKGTMDAMMTSSSDVWDPPEQVIQDCTAEVKEVLRVLKKPSGIFLYITFGQPHFRRRYLSVPNTTLKIKELGEMFHYYMYILRV</sequence>
<accession>A0ACB8ALN0</accession>
<comment type="caution">
    <text evidence="1">The sequence shown here is derived from an EMBL/GenBank/DDBJ whole genome shotgun (WGS) entry which is preliminary data.</text>
</comment>
<dbReference type="Proteomes" id="UP000790377">
    <property type="component" value="Unassembled WGS sequence"/>
</dbReference>
<gene>
    <name evidence="1" type="ORF">BJ138DRAFT_1080767</name>
</gene>
<name>A0ACB8ALN0_9AGAM</name>
<reference evidence="1" key="1">
    <citation type="journal article" date="2021" name="New Phytol.">
        <title>Evolutionary innovations through gain and loss of genes in the ectomycorrhizal Boletales.</title>
        <authorList>
            <person name="Wu G."/>
            <person name="Miyauchi S."/>
            <person name="Morin E."/>
            <person name="Kuo A."/>
            <person name="Drula E."/>
            <person name="Varga T."/>
            <person name="Kohler A."/>
            <person name="Feng B."/>
            <person name="Cao Y."/>
            <person name="Lipzen A."/>
            <person name="Daum C."/>
            <person name="Hundley H."/>
            <person name="Pangilinan J."/>
            <person name="Johnson J."/>
            <person name="Barry K."/>
            <person name="LaButti K."/>
            <person name="Ng V."/>
            <person name="Ahrendt S."/>
            <person name="Min B."/>
            <person name="Choi I.G."/>
            <person name="Park H."/>
            <person name="Plett J.M."/>
            <person name="Magnuson J."/>
            <person name="Spatafora J.W."/>
            <person name="Nagy L.G."/>
            <person name="Henrissat B."/>
            <person name="Grigoriev I.V."/>
            <person name="Yang Z.L."/>
            <person name="Xu J."/>
            <person name="Martin F.M."/>
        </authorList>
    </citation>
    <scope>NUCLEOTIDE SEQUENCE</scope>
    <source>
        <strain evidence="1">ATCC 28755</strain>
    </source>
</reference>
<proteinExistence type="predicted"/>
<evidence type="ECO:0000313" key="1">
    <source>
        <dbReference type="EMBL" id="KAH7913846.1"/>
    </source>
</evidence>
<organism evidence="1 2">
    <name type="scientific">Hygrophoropsis aurantiaca</name>
    <dbReference type="NCBI Taxonomy" id="72124"/>
    <lineage>
        <taxon>Eukaryota</taxon>
        <taxon>Fungi</taxon>
        <taxon>Dikarya</taxon>
        <taxon>Basidiomycota</taxon>
        <taxon>Agaricomycotina</taxon>
        <taxon>Agaricomycetes</taxon>
        <taxon>Agaricomycetidae</taxon>
        <taxon>Boletales</taxon>
        <taxon>Coniophorineae</taxon>
        <taxon>Hygrophoropsidaceae</taxon>
        <taxon>Hygrophoropsis</taxon>
    </lineage>
</organism>
<keyword evidence="1" id="KW-0489">Methyltransferase</keyword>
<dbReference type="EMBL" id="MU267623">
    <property type="protein sequence ID" value="KAH7913846.1"/>
    <property type="molecule type" value="Genomic_DNA"/>
</dbReference>
<keyword evidence="2" id="KW-1185">Reference proteome</keyword>
<evidence type="ECO:0000313" key="2">
    <source>
        <dbReference type="Proteomes" id="UP000790377"/>
    </source>
</evidence>
<keyword evidence="1" id="KW-0808">Transferase</keyword>